<dbReference type="PANTHER" id="PTHR43767:SF7">
    <property type="entry name" value="MEDIUM_LONG-CHAIN-FATTY-ACID--COA LIGASE FADD8"/>
    <property type="match status" value="1"/>
</dbReference>
<dbReference type="Pfam" id="PF00501">
    <property type="entry name" value="AMP-binding"/>
    <property type="match status" value="1"/>
</dbReference>
<dbReference type="SUPFAM" id="SSF56801">
    <property type="entry name" value="Acetyl-CoA synthetase-like"/>
    <property type="match status" value="1"/>
</dbReference>
<evidence type="ECO:0000259" key="2">
    <source>
        <dbReference type="Pfam" id="PF13193"/>
    </source>
</evidence>
<organism evidence="3 4">
    <name type="scientific">Propylenella binzhouense</name>
    <dbReference type="NCBI Taxonomy" id="2555902"/>
    <lineage>
        <taxon>Bacteria</taxon>
        <taxon>Pseudomonadati</taxon>
        <taxon>Pseudomonadota</taxon>
        <taxon>Alphaproteobacteria</taxon>
        <taxon>Hyphomicrobiales</taxon>
        <taxon>Propylenellaceae</taxon>
        <taxon>Propylenella</taxon>
    </lineage>
</organism>
<dbReference type="GO" id="GO:0016877">
    <property type="term" value="F:ligase activity, forming carbon-sulfur bonds"/>
    <property type="evidence" value="ECO:0007669"/>
    <property type="project" value="UniProtKB-ARBA"/>
</dbReference>
<dbReference type="Proteomes" id="UP000773614">
    <property type="component" value="Unassembled WGS sequence"/>
</dbReference>
<feature type="domain" description="AMP-binding enzyme C-terminal" evidence="2">
    <location>
        <begin position="417"/>
        <end position="492"/>
    </location>
</feature>
<dbReference type="InterPro" id="IPR050237">
    <property type="entry name" value="ATP-dep_AMP-bd_enzyme"/>
</dbReference>
<feature type="domain" description="AMP-dependent synthetase/ligase" evidence="1">
    <location>
        <begin position="11"/>
        <end position="367"/>
    </location>
</feature>
<evidence type="ECO:0000313" key="4">
    <source>
        <dbReference type="Proteomes" id="UP000773614"/>
    </source>
</evidence>
<dbReference type="RefSeq" id="WP_161140661.1">
    <property type="nucleotide sequence ID" value="NZ_SPKJ01000034.1"/>
</dbReference>
<evidence type="ECO:0000259" key="1">
    <source>
        <dbReference type="Pfam" id="PF00501"/>
    </source>
</evidence>
<comment type="caution">
    <text evidence="3">The sequence shown here is derived from an EMBL/GenBank/DDBJ whole genome shotgun (WGS) entry which is preliminary data.</text>
</comment>
<dbReference type="PROSITE" id="PS00455">
    <property type="entry name" value="AMP_BINDING"/>
    <property type="match status" value="1"/>
</dbReference>
<accession>A0A964T529</accession>
<dbReference type="OrthoDB" id="9803968at2"/>
<dbReference type="InterPro" id="IPR000873">
    <property type="entry name" value="AMP-dep_synth/lig_dom"/>
</dbReference>
<dbReference type="AlphaFoldDB" id="A0A964T529"/>
<dbReference type="Pfam" id="PF13193">
    <property type="entry name" value="AMP-binding_C"/>
    <property type="match status" value="1"/>
</dbReference>
<evidence type="ECO:0000313" key="3">
    <source>
        <dbReference type="EMBL" id="MYZ48310.1"/>
    </source>
</evidence>
<sequence length="504" mass="53938">MHVGYHLNALARRWPDRPAIVEGGRSCTYAAFATRLNRLGNALFGLGLARGDRVALLVPDCREYLEADYGIMSAGLVRVPLDPRLSRQELASQMADAGVRALITHAAFAGKVEELGPDRPDPVIAIGGSVPGALRYEDLLARASTAQPPLGAPDDLATLNYSGGTTGAPKATMLAHRSLMSAAQNVIMGFGIGPDDVFLNVRPLWPIAQILAMSHILAGSPVVLGGRFDPERLPALVRETGATRSSLVPTLLVRLLEHHPDGHPDLGALDAIYVGGSRIPAPVFEHAVDALGPRIGVLYGLTEAPVSCYLRPDDLRDPDRVPYRVRSAGRPLFGYDLAIRDAGGAILPAGSSGEITLRGPNMMLGYWNRPAETAAALRDGWLHTGDIGELDEEGFLFVVGRLKEIIRTGSSSVRPDEVEGVLLGHPAIAEAAVVGLPDREWGEIVTAFIVLRDGAAADSEALAAFCRDRLTGFKRPRRFEFVGSLPRSHYGKVLKKQLLEGIEG</sequence>
<gene>
    <name evidence="3" type="ORF">E4O86_11370</name>
</gene>
<reference evidence="3" key="1">
    <citation type="submission" date="2019-03" db="EMBL/GenBank/DDBJ databases">
        <title>Afifella sp. nov., isolated from activated sludge.</title>
        <authorList>
            <person name="Li Q."/>
            <person name="Liu Y."/>
        </authorList>
    </citation>
    <scope>NUCLEOTIDE SEQUENCE</scope>
    <source>
        <strain evidence="3">L72</strain>
    </source>
</reference>
<dbReference type="InterPro" id="IPR020845">
    <property type="entry name" value="AMP-binding_CS"/>
</dbReference>
<dbReference type="InterPro" id="IPR045851">
    <property type="entry name" value="AMP-bd_C_sf"/>
</dbReference>
<keyword evidence="3" id="KW-0436">Ligase</keyword>
<dbReference type="InterPro" id="IPR025110">
    <property type="entry name" value="AMP-bd_C"/>
</dbReference>
<dbReference type="InterPro" id="IPR042099">
    <property type="entry name" value="ANL_N_sf"/>
</dbReference>
<dbReference type="EMBL" id="SPKJ01000034">
    <property type="protein sequence ID" value="MYZ48310.1"/>
    <property type="molecule type" value="Genomic_DNA"/>
</dbReference>
<dbReference type="Gene3D" id="3.40.50.12780">
    <property type="entry name" value="N-terminal domain of ligase-like"/>
    <property type="match status" value="1"/>
</dbReference>
<protein>
    <submittedName>
        <fullName evidence="3">Long-chain fatty acid--CoA ligase</fullName>
    </submittedName>
</protein>
<proteinExistence type="predicted"/>
<dbReference type="PANTHER" id="PTHR43767">
    <property type="entry name" value="LONG-CHAIN-FATTY-ACID--COA LIGASE"/>
    <property type="match status" value="1"/>
</dbReference>
<name>A0A964T529_9HYPH</name>
<dbReference type="Gene3D" id="3.30.300.30">
    <property type="match status" value="1"/>
</dbReference>
<keyword evidence="4" id="KW-1185">Reference proteome</keyword>